<sequence length="64" mass="7013">MASDQAILDKQRYFQSVHKLTHLKGPRDKITSVVIPWVLFGSAAFMMGTGLSKLYTGTGKKEGA</sequence>
<gene>
    <name evidence="6" type="ORF">MARPO_0085s0067</name>
</gene>
<keyword evidence="3" id="KW-0496">Mitochondrion</keyword>
<dbReference type="OrthoDB" id="62312at2759"/>
<protein>
    <submittedName>
        <fullName evidence="6">Uncharacterized protein</fullName>
    </submittedName>
</protein>
<keyword evidence="7" id="KW-1185">Reference proteome</keyword>
<organism evidence="6 7">
    <name type="scientific">Marchantia polymorpha</name>
    <name type="common">Common liverwort</name>
    <name type="synonym">Marchantia aquatica</name>
    <dbReference type="NCBI Taxonomy" id="3197"/>
    <lineage>
        <taxon>Eukaryota</taxon>
        <taxon>Viridiplantae</taxon>
        <taxon>Streptophyta</taxon>
        <taxon>Embryophyta</taxon>
        <taxon>Marchantiophyta</taxon>
        <taxon>Marchantiopsida</taxon>
        <taxon>Marchantiidae</taxon>
        <taxon>Marchantiales</taxon>
        <taxon>Marchantiaceae</taxon>
        <taxon>Marchantia</taxon>
    </lineage>
</organism>
<comment type="subcellular location">
    <subcellularLocation>
        <location evidence="1">Mitochondrion inner membrane</location>
    </subcellularLocation>
</comment>
<dbReference type="InterPro" id="IPR039297">
    <property type="entry name" value="COX7a"/>
</dbReference>
<evidence type="ECO:0000313" key="6">
    <source>
        <dbReference type="EMBL" id="PTQ33856.1"/>
    </source>
</evidence>
<evidence type="ECO:0000256" key="4">
    <source>
        <dbReference type="ARBA" id="ARBA00023136"/>
    </source>
</evidence>
<dbReference type="AlphaFoldDB" id="A0A2R6WJ13"/>
<reference evidence="7" key="1">
    <citation type="journal article" date="2017" name="Cell">
        <title>Insights into land plant evolution garnered from the Marchantia polymorpha genome.</title>
        <authorList>
            <person name="Bowman J.L."/>
            <person name="Kohchi T."/>
            <person name="Yamato K.T."/>
            <person name="Jenkins J."/>
            <person name="Shu S."/>
            <person name="Ishizaki K."/>
            <person name="Yamaoka S."/>
            <person name="Nishihama R."/>
            <person name="Nakamura Y."/>
            <person name="Berger F."/>
            <person name="Adam C."/>
            <person name="Aki S.S."/>
            <person name="Althoff F."/>
            <person name="Araki T."/>
            <person name="Arteaga-Vazquez M.A."/>
            <person name="Balasubrmanian S."/>
            <person name="Barry K."/>
            <person name="Bauer D."/>
            <person name="Boehm C.R."/>
            <person name="Briginshaw L."/>
            <person name="Caballero-Perez J."/>
            <person name="Catarino B."/>
            <person name="Chen F."/>
            <person name="Chiyoda S."/>
            <person name="Chovatia M."/>
            <person name="Davies K.M."/>
            <person name="Delmans M."/>
            <person name="Demura T."/>
            <person name="Dierschke T."/>
            <person name="Dolan L."/>
            <person name="Dorantes-Acosta A.E."/>
            <person name="Eklund D.M."/>
            <person name="Florent S.N."/>
            <person name="Flores-Sandoval E."/>
            <person name="Fujiyama A."/>
            <person name="Fukuzawa H."/>
            <person name="Galik B."/>
            <person name="Grimanelli D."/>
            <person name="Grimwood J."/>
            <person name="Grossniklaus U."/>
            <person name="Hamada T."/>
            <person name="Haseloff J."/>
            <person name="Hetherington A.J."/>
            <person name="Higo A."/>
            <person name="Hirakawa Y."/>
            <person name="Hundley H.N."/>
            <person name="Ikeda Y."/>
            <person name="Inoue K."/>
            <person name="Inoue S.I."/>
            <person name="Ishida S."/>
            <person name="Jia Q."/>
            <person name="Kakita M."/>
            <person name="Kanazawa T."/>
            <person name="Kawai Y."/>
            <person name="Kawashima T."/>
            <person name="Kennedy M."/>
            <person name="Kinose K."/>
            <person name="Kinoshita T."/>
            <person name="Kohara Y."/>
            <person name="Koide E."/>
            <person name="Komatsu K."/>
            <person name="Kopischke S."/>
            <person name="Kubo M."/>
            <person name="Kyozuka J."/>
            <person name="Lagercrantz U."/>
            <person name="Lin S.S."/>
            <person name="Lindquist E."/>
            <person name="Lipzen A.M."/>
            <person name="Lu C.W."/>
            <person name="De Luna E."/>
            <person name="Martienssen R.A."/>
            <person name="Minamino N."/>
            <person name="Mizutani M."/>
            <person name="Mizutani M."/>
            <person name="Mochizuki N."/>
            <person name="Monte I."/>
            <person name="Mosher R."/>
            <person name="Nagasaki H."/>
            <person name="Nakagami H."/>
            <person name="Naramoto S."/>
            <person name="Nishitani K."/>
            <person name="Ohtani M."/>
            <person name="Okamoto T."/>
            <person name="Okumura M."/>
            <person name="Phillips J."/>
            <person name="Pollak B."/>
            <person name="Reinders A."/>
            <person name="Rovekamp M."/>
            <person name="Sano R."/>
            <person name="Sawa S."/>
            <person name="Schmid M.W."/>
            <person name="Shirakawa M."/>
            <person name="Solano R."/>
            <person name="Spunde A."/>
            <person name="Suetsugu N."/>
            <person name="Sugano S."/>
            <person name="Sugiyama A."/>
            <person name="Sun R."/>
            <person name="Suzuki Y."/>
            <person name="Takenaka M."/>
            <person name="Takezawa D."/>
            <person name="Tomogane H."/>
            <person name="Tsuzuki M."/>
            <person name="Ueda T."/>
            <person name="Umeda M."/>
            <person name="Ward J.M."/>
            <person name="Watanabe Y."/>
            <person name="Yazaki K."/>
            <person name="Yokoyama R."/>
            <person name="Yoshitake Y."/>
            <person name="Yotsui I."/>
            <person name="Zachgo S."/>
            <person name="Schmutz J."/>
        </authorList>
    </citation>
    <scope>NUCLEOTIDE SEQUENCE [LARGE SCALE GENOMIC DNA]</scope>
    <source>
        <strain evidence="7">Tak-1</strain>
    </source>
</reference>
<keyword evidence="5" id="KW-0812">Transmembrane</keyword>
<keyword evidence="5" id="KW-1133">Transmembrane helix</keyword>
<proteinExistence type="predicted"/>
<feature type="transmembrane region" description="Helical" evidence="5">
    <location>
        <begin position="30"/>
        <end position="51"/>
    </location>
</feature>
<evidence type="ECO:0000256" key="1">
    <source>
        <dbReference type="ARBA" id="ARBA00004273"/>
    </source>
</evidence>
<accession>A0A2R6WJ13</accession>
<dbReference type="Pfam" id="PF02238">
    <property type="entry name" value="COX7a"/>
    <property type="match status" value="1"/>
</dbReference>
<evidence type="ECO:0000256" key="2">
    <source>
        <dbReference type="ARBA" id="ARBA00022792"/>
    </source>
</evidence>
<evidence type="ECO:0000256" key="3">
    <source>
        <dbReference type="ARBA" id="ARBA00023128"/>
    </source>
</evidence>
<evidence type="ECO:0000313" key="7">
    <source>
        <dbReference type="Proteomes" id="UP000244005"/>
    </source>
</evidence>
<dbReference type="PANTHER" id="PTHR35308">
    <property type="entry name" value="CYTOCHROME C OXIDASE SUBUNIT 7"/>
    <property type="match status" value="1"/>
</dbReference>
<dbReference type="PANTHER" id="PTHR35308:SF12">
    <property type="match status" value="1"/>
</dbReference>
<keyword evidence="2" id="KW-0999">Mitochondrion inner membrane</keyword>
<dbReference type="Proteomes" id="UP000244005">
    <property type="component" value="Unassembled WGS sequence"/>
</dbReference>
<name>A0A2R6WJ13_MARPO</name>
<dbReference type="GO" id="GO:0005743">
    <property type="term" value="C:mitochondrial inner membrane"/>
    <property type="evidence" value="ECO:0007669"/>
    <property type="project" value="UniProtKB-SubCell"/>
</dbReference>
<evidence type="ECO:0000256" key="5">
    <source>
        <dbReference type="SAM" id="Phobius"/>
    </source>
</evidence>
<dbReference type="Gramene" id="Mp3g09600.1">
    <property type="protein sequence ID" value="Mp3g09600.1.cds"/>
    <property type="gene ID" value="Mp3g09600"/>
</dbReference>
<dbReference type="EMBL" id="KZ772757">
    <property type="protein sequence ID" value="PTQ33856.1"/>
    <property type="molecule type" value="Genomic_DNA"/>
</dbReference>
<keyword evidence="4 5" id="KW-0472">Membrane</keyword>